<dbReference type="InterPro" id="IPR016477">
    <property type="entry name" value="Fructo-/Ketosamine-3-kinase"/>
</dbReference>
<reference evidence="3 4" key="1">
    <citation type="submission" date="2017-12" db="EMBL/GenBank/DDBJ databases">
        <title>Kangiella profundi FT102 completed genome.</title>
        <authorList>
            <person name="Xu J."/>
            <person name="Wang J."/>
            <person name="Lu Y."/>
        </authorList>
    </citation>
    <scope>NUCLEOTIDE SEQUENCE [LARGE SCALE GENOMIC DNA]</scope>
    <source>
        <strain evidence="3 4">FT102</strain>
    </source>
</reference>
<dbReference type="RefSeq" id="WP_106646618.1">
    <property type="nucleotide sequence ID" value="NZ_BMGO01000001.1"/>
</dbReference>
<dbReference type="GO" id="GO:0016301">
    <property type="term" value="F:kinase activity"/>
    <property type="evidence" value="ECO:0007669"/>
    <property type="project" value="UniProtKB-UniRule"/>
</dbReference>
<keyword evidence="4" id="KW-1185">Reference proteome</keyword>
<dbReference type="Gene3D" id="3.90.1200.10">
    <property type="match status" value="1"/>
</dbReference>
<dbReference type="Pfam" id="PF03881">
    <property type="entry name" value="Fructosamin_kin"/>
    <property type="match status" value="1"/>
</dbReference>
<keyword evidence="2 3" id="KW-0418">Kinase</keyword>
<comment type="similarity">
    <text evidence="1 2">Belongs to the fructosamine kinase family.</text>
</comment>
<sequence>MFHKSNSSKFTDHLLQEAKGLELLRETIQEHQVPHLNIPKIETVSDEQLVLQQVNSSNWNPKLMEQLGQGLAYLHKVKASYYGLDEDNYIGLNPQVNGQFVHWGRFFVEQRLLYQTNLIKDAKVKRLLEDPILERKDLLETWLNRHCIHPSLVHGDLWSGNVLFDEHGPWLIDPAVYYGDREADLAMTEMFGGFSESFYKAYDDVYPRTNVYPQKKVIYNLYHYMNHYNLFGGAYLQSCRSLIDQIQYYFD</sequence>
<organism evidence="3 4">
    <name type="scientific">Kangiella profundi</name>
    <dbReference type="NCBI Taxonomy" id="1561924"/>
    <lineage>
        <taxon>Bacteria</taxon>
        <taxon>Pseudomonadati</taxon>
        <taxon>Pseudomonadota</taxon>
        <taxon>Gammaproteobacteria</taxon>
        <taxon>Kangiellales</taxon>
        <taxon>Kangiellaceae</taxon>
        <taxon>Kangiella</taxon>
    </lineage>
</organism>
<name>A0A2K9AIL4_9GAMM</name>
<dbReference type="SUPFAM" id="SSF56112">
    <property type="entry name" value="Protein kinase-like (PK-like)"/>
    <property type="match status" value="1"/>
</dbReference>
<gene>
    <name evidence="3" type="ORF">CW740_05655</name>
</gene>
<dbReference type="OrthoDB" id="5291879at2"/>
<dbReference type="AlphaFoldDB" id="A0A2K9AIL4"/>
<proteinExistence type="inferred from homology"/>
<protein>
    <submittedName>
        <fullName evidence="3">Fructosamine kinase</fullName>
    </submittedName>
</protein>
<evidence type="ECO:0000313" key="4">
    <source>
        <dbReference type="Proteomes" id="UP000232693"/>
    </source>
</evidence>
<evidence type="ECO:0000313" key="3">
    <source>
        <dbReference type="EMBL" id="AUD78764.1"/>
    </source>
</evidence>
<dbReference type="PANTHER" id="PTHR12149">
    <property type="entry name" value="FRUCTOSAMINE 3 KINASE-RELATED PROTEIN"/>
    <property type="match status" value="1"/>
</dbReference>
<dbReference type="PANTHER" id="PTHR12149:SF8">
    <property type="entry name" value="PROTEIN-RIBULOSAMINE 3-KINASE"/>
    <property type="match status" value="1"/>
</dbReference>
<dbReference type="PIRSF" id="PIRSF006221">
    <property type="entry name" value="Ketosamine-3-kinase"/>
    <property type="match status" value="1"/>
</dbReference>
<dbReference type="Proteomes" id="UP000232693">
    <property type="component" value="Chromosome"/>
</dbReference>
<evidence type="ECO:0000256" key="1">
    <source>
        <dbReference type="ARBA" id="ARBA00009460"/>
    </source>
</evidence>
<dbReference type="KEGG" id="kpd:CW740_05655"/>
<dbReference type="InterPro" id="IPR011009">
    <property type="entry name" value="Kinase-like_dom_sf"/>
</dbReference>
<keyword evidence="2" id="KW-0808">Transferase</keyword>
<accession>A0A2K9AIL4</accession>
<dbReference type="EMBL" id="CP025120">
    <property type="protein sequence ID" value="AUD78764.1"/>
    <property type="molecule type" value="Genomic_DNA"/>
</dbReference>
<evidence type="ECO:0000256" key="2">
    <source>
        <dbReference type="PIRNR" id="PIRNR006221"/>
    </source>
</evidence>